<evidence type="ECO:0000313" key="1">
    <source>
        <dbReference type="EMBL" id="TDR56133.1"/>
    </source>
</evidence>
<organism evidence="1 2">
    <name type="scientific">Halomonas ventosae</name>
    <dbReference type="NCBI Taxonomy" id="229007"/>
    <lineage>
        <taxon>Bacteria</taxon>
        <taxon>Pseudomonadati</taxon>
        <taxon>Pseudomonadota</taxon>
        <taxon>Gammaproteobacteria</taxon>
        <taxon>Oceanospirillales</taxon>
        <taxon>Halomonadaceae</taxon>
        <taxon>Halomonas</taxon>
    </lineage>
</organism>
<dbReference type="Pfam" id="PF11197">
    <property type="entry name" value="DUF2835"/>
    <property type="match status" value="1"/>
</dbReference>
<proteinExistence type="predicted"/>
<dbReference type="Proteomes" id="UP000295212">
    <property type="component" value="Unassembled WGS sequence"/>
</dbReference>
<sequence>MAHLDIPLDLSCEQCLAYYRGSARQVHARSLTGQRVVFPASALSRNMALTGVHGVYRLTFDDDGRFLSLAWQCPLPPGHSG</sequence>
<dbReference type="EMBL" id="SNZJ01000004">
    <property type="protein sequence ID" value="TDR56133.1"/>
    <property type="molecule type" value="Genomic_DNA"/>
</dbReference>
<dbReference type="OrthoDB" id="5600793at2"/>
<dbReference type="InterPro" id="IPR021363">
    <property type="entry name" value="DUF2835"/>
</dbReference>
<gene>
    <name evidence="1" type="ORF">DFP85_10448</name>
</gene>
<evidence type="ECO:0000313" key="2">
    <source>
        <dbReference type="Proteomes" id="UP000295212"/>
    </source>
</evidence>
<dbReference type="AlphaFoldDB" id="A0A4R6ZTL7"/>
<protein>
    <submittedName>
        <fullName evidence="1">Uncharacterized protein DUF2835</fullName>
    </submittedName>
</protein>
<comment type="caution">
    <text evidence="1">The sequence shown here is derived from an EMBL/GenBank/DDBJ whole genome shotgun (WGS) entry which is preliminary data.</text>
</comment>
<name>A0A4R6ZTL7_9GAMM</name>
<dbReference type="RefSeq" id="WP_133635085.1">
    <property type="nucleotide sequence ID" value="NZ_SNZJ01000004.1"/>
</dbReference>
<reference evidence="1 2" key="1">
    <citation type="submission" date="2019-03" db="EMBL/GenBank/DDBJ databases">
        <title>Genomic Encyclopedia of Type Strains, Phase III (KMG-III): the genomes of soil and plant-associated and newly described type strains.</title>
        <authorList>
            <person name="Whitman W."/>
        </authorList>
    </citation>
    <scope>NUCLEOTIDE SEQUENCE [LARGE SCALE GENOMIC DNA]</scope>
    <source>
        <strain evidence="1 2">CECT 5797</strain>
    </source>
</reference>
<accession>A0A4R6ZTL7</accession>